<keyword evidence="3" id="KW-1185">Reference proteome</keyword>
<dbReference type="OrthoDB" id="735382at2"/>
<name>A0A7K0FWA5_9SPHI</name>
<evidence type="ECO:0008006" key="4">
    <source>
        <dbReference type="Google" id="ProtNLM"/>
    </source>
</evidence>
<feature type="transmembrane region" description="Helical" evidence="1">
    <location>
        <begin position="61"/>
        <end position="86"/>
    </location>
</feature>
<keyword evidence="1" id="KW-0812">Transmembrane</keyword>
<feature type="transmembrane region" description="Helical" evidence="1">
    <location>
        <begin position="143"/>
        <end position="165"/>
    </location>
</feature>
<accession>A0A7K0FWA5</accession>
<dbReference type="AlphaFoldDB" id="A0A7K0FWA5"/>
<protein>
    <recommendedName>
        <fullName evidence="4">Oligosaccharide repeat unit polymerase</fullName>
    </recommendedName>
</protein>
<keyword evidence="1" id="KW-0472">Membrane</keyword>
<organism evidence="2 3">
    <name type="scientific">Pedobacter petrophilus</name>
    <dbReference type="NCBI Taxonomy" id="1908241"/>
    <lineage>
        <taxon>Bacteria</taxon>
        <taxon>Pseudomonadati</taxon>
        <taxon>Bacteroidota</taxon>
        <taxon>Sphingobacteriia</taxon>
        <taxon>Sphingobacteriales</taxon>
        <taxon>Sphingobacteriaceae</taxon>
        <taxon>Pedobacter</taxon>
    </lineage>
</organism>
<feature type="transmembrane region" description="Helical" evidence="1">
    <location>
        <begin position="385"/>
        <end position="403"/>
    </location>
</feature>
<gene>
    <name evidence="2" type="ORF">GJU39_05975</name>
</gene>
<dbReference type="RefSeq" id="WP_154279790.1">
    <property type="nucleotide sequence ID" value="NZ_JBHUJQ010000001.1"/>
</dbReference>
<keyword evidence="1" id="KW-1133">Transmembrane helix</keyword>
<dbReference type="EMBL" id="WKKH01000006">
    <property type="protein sequence ID" value="MRX75632.1"/>
    <property type="molecule type" value="Genomic_DNA"/>
</dbReference>
<feature type="transmembrane region" description="Helical" evidence="1">
    <location>
        <begin position="415"/>
        <end position="434"/>
    </location>
</feature>
<evidence type="ECO:0000256" key="1">
    <source>
        <dbReference type="SAM" id="Phobius"/>
    </source>
</evidence>
<dbReference type="NCBIfam" id="NF046084">
    <property type="entry name" value="XrtY_assoc_Wzy"/>
    <property type="match status" value="1"/>
</dbReference>
<proteinExistence type="predicted"/>
<feature type="transmembrane region" description="Helical" evidence="1">
    <location>
        <begin position="7"/>
        <end position="25"/>
    </location>
</feature>
<feature type="transmembrane region" description="Helical" evidence="1">
    <location>
        <begin position="177"/>
        <end position="195"/>
    </location>
</feature>
<evidence type="ECO:0000313" key="2">
    <source>
        <dbReference type="EMBL" id="MRX75632.1"/>
    </source>
</evidence>
<evidence type="ECO:0000313" key="3">
    <source>
        <dbReference type="Proteomes" id="UP000487757"/>
    </source>
</evidence>
<dbReference type="Proteomes" id="UP000487757">
    <property type="component" value="Unassembled WGS sequence"/>
</dbReference>
<feature type="transmembrane region" description="Helical" evidence="1">
    <location>
        <begin position="441"/>
        <end position="460"/>
    </location>
</feature>
<feature type="transmembrane region" description="Helical" evidence="1">
    <location>
        <begin position="248"/>
        <end position="267"/>
    </location>
</feature>
<feature type="transmembrane region" description="Helical" evidence="1">
    <location>
        <begin position="225"/>
        <end position="242"/>
    </location>
</feature>
<reference evidence="2 3" key="1">
    <citation type="submission" date="2019-11" db="EMBL/GenBank/DDBJ databases">
        <title>Pedobacter petrophilus genome.</title>
        <authorList>
            <person name="Feldbauer M.J."/>
            <person name="Newman J.D."/>
        </authorList>
    </citation>
    <scope>NUCLEOTIDE SEQUENCE [LARGE SCALE GENOMIC DNA]</scope>
    <source>
        <strain evidence="2 3">LMG 29686</strain>
    </source>
</reference>
<feature type="transmembrane region" description="Helical" evidence="1">
    <location>
        <begin position="31"/>
        <end position="49"/>
    </location>
</feature>
<comment type="caution">
    <text evidence="2">The sequence shown here is derived from an EMBL/GenBank/DDBJ whole genome shotgun (WGS) entry which is preliminary data.</text>
</comment>
<sequence>MKGTKHIYYILLYLPYLLSVVFRSLPHSSYLIAWLGSFFIFFVCFKGFIKKLPDDLPLFEQLLRPVFFLQIVFAGYMACTSIFFYINTLGYEYFSYVGNKSFISEDIYKSIALCQRYYVLGHAALTHGLLAAMSDPQEKKYRIYAPSMSNLLLGISVLCLPIGYLFSKVGSLNQFSIQLNGLSFVAGTIALAFAIRENKRVNLLASSGLFGLNMLSALNSGFKEPIIICALLLGIFLLPVYGKRVLPVLFSVLLVLFFVLPTFIGNFRKIQSEGVDASTARDKSLDQIINNDNLAKDLQEDNWEFLTGRLSEISMFIKYTESTPYFIPYYKTSLFTNALQTIIPRFFWPNKPDVEQMVMDRVYAARVVDQQSVVSAKPAFIVDCYLSYGGIGIWIGLFLYGFIAQRLSAMAERMFAGYFMGTAVMFAGLFQILWRGNSLEFLVNAVFWSLITMFIIQKIFKARGILYKVD</sequence>